<accession>A0A4P5PGW9</accession>
<dbReference type="GO" id="GO:0005886">
    <property type="term" value="C:plasma membrane"/>
    <property type="evidence" value="ECO:0007669"/>
    <property type="project" value="UniProtKB-SubCell"/>
</dbReference>
<evidence type="ECO:0000256" key="2">
    <source>
        <dbReference type="ARBA" id="ARBA00022475"/>
    </source>
</evidence>
<dbReference type="EMBL" id="BJCC01000006">
    <property type="protein sequence ID" value="GCF92743.1"/>
    <property type="molecule type" value="Genomic_DNA"/>
</dbReference>
<proteinExistence type="predicted"/>
<keyword evidence="2" id="KW-1003">Cell membrane</keyword>
<keyword evidence="4" id="KW-0472">Membrane</keyword>
<dbReference type="Pfam" id="PF02608">
    <property type="entry name" value="Bmp"/>
    <property type="match status" value="1"/>
</dbReference>
<dbReference type="AlphaFoldDB" id="A0A4P5PGW9"/>
<dbReference type="Gene3D" id="3.40.50.2300">
    <property type="match status" value="1"/>
</dbReference>
<dbReference type="InterPro" id="IPR003760">
    <property type="entry name" value="PnrA-like"/>
</dbReference>
<evidence type="ECO:0000256" key="4">
    <source>
        <dbReference type="ARBA" id="ARBA00023136"/>
    </source>
</evidence>
<name>A0A4P5PGW9_9ENTE</name>
<sequence>MGKRTRIKSKEDYTYVETNQPQDNSTNISQAVENDYDLIISLSYLQADALKEAAELNPEKKFALIDDTIEGVDNSTSATFRDNESAYLAGIAAAYTTRTNKAGFIGDPTF</sequence>
<dbReference type="PANTHER" id="PTHR34296:SF2">
    <property type="entry name" value="ABC TRANSPORTER GUANOSINE-BINDING PROTEIN NUPN"/>
    <property type="match status" value="1"/>
</dbReference>
<feature type="compositionally biased region" description="Polar residues" evidence="6">
    <location>
        <begin position="16"/>
        <end position="27"/>
    </location>
</feature>
<keyword evidence="9" id="KW-1185">Reference proteome</keyword>
<evidence type="ECO:0000256" key="1">
    <source>
        <dbReference type="ARBA" id="ARBA00004236"/>
    </source>
</evidence>
<feature type="region of interest" description="Disordered" evidence="6">
    <location>
        <begin position="1"/>
        <end position="27"/>
    </location>
</feature>
<evidence type="ECO:0000259" key="7">
    <source>
        <dbReference type="Pfam" id="PF02608"/>
    </source>
</evidence>
<evidence type="ECO:0000256" key="3">
    <source>
        <dbReference type="ARBA" id="ARBA00022729"/>
    </source>
</evidence>
<evidence type="ECO:0000256" key="6">
    <source>
        <dbReference type="SAM" id="MobiDB-lite"/>
    </source>
</evidence>
<dbReference type="InterPro" id="IPR050957">
    <property type="entry name" value="BMP_lipoprotein"/>
</dbReference>
<dbReference type="Proteomes" id="UP000290567">
    <property type="component" value="Unassembled WGS sequence"/>
</dbReference>
<organism evidence="8 9">
    <name type="scientific">Enterococcus florum</name>
    <dbReference type="NCBI Taxonomy" id="2480627"/>
    <lineage>
        <taxon>Bacteria</taxon>
        <taxon>Bacillati</taxon>
        <taxon>Bacillota</taxon>
        <taxon>Bacilli</taxon>
        <taxon>Lactobacillales</taxon>
        <taxon>Enterococcaceae</taxon>
        <taxon>Enterococcus</taxon>
    </lineage>
</organism>
<gene>
    <name evidence="8" type="ORF">NRIC_06340</name>
</gene>
<protein>
    <recommendedName>
        <fullName evidence="7">ABC transporter substrate-binding protein PnrA-like domain-containing protein</fullName>
    </recommendedName>
</protein>
<keyword evidence="5" id="KW-0449">Lipoprotein</keyword>
<evidence type="ECO:0000313" key="9">
    <source>
        <dbReference type="Proteomes" id="UP000290567"/>
    </source>
</evidence>
<evidence type="ECO:0000256" key="5">
    <source>
        <dbReference type="ARBA" id="ARBA00023288"/>
    </source>
</evidence>
<feature type="domain" description="ABC transporter substrate-binding protein PnrA-like" evidence="7">
    <location>
        <begin position="17"/>
        <end position="106"/>
    </location>
</feature>
<comment type="subcellular location">
    <subcellularLocation>
        <location evidence="1">Cell membrane</location>
    </subcellularLocation>
</comment>
<evidence type="ECO:0000313" key="8">
    <source>
        <dbReference type="EMBL" id="GCF92743.1"/>
    </source>
</evidence>
<reference evidence="9" key="1">
    <citation type="submission" date="2019-02" db="EMBL/GenBank/DDBJ databases">
        <title>Draft genome sequence of Enterococcus sp. Gos25-1.</title>
        <authorList>
            <person name="Tanaka N."/>
            <person name="Shiwa Y."/>
            <person name="Fujita N."/>
        </authorList>
    </citation>
    <scope>NUCLEOTIDE SEQUENCE [LARGE SCALE GENOMIC DNA]</scope>
    <source>
        <strain evidence="9">Gos25-1</strain>
    </source>
</reference>
<comment type="caution">
    <text evidence="8">The sequence shown here is derived from an EMBL/GenBank/DDBJ whole genome shotgun (WGS) entry which is preliminary data.</text>
</comment>
<dbReference type="PANTHER" id="PTHR34296">
    <property type="entry name" value="TRANSCRIPTIONAL ACTIVATOR PROTEIN MED"/>
    <property type="match status" value="1"/>
</dbReference>
<keyword evidence="3" id="KW-0732">Signal</keyword>